<organism evidence="6 7">
    <name type="scientific">Pseudoduganella namucuonensis</name>
    <dbReference type="NCBI Taxonomy" id="1035707"/>
    <lineage>
        <taxon>Bacteria</taxon>
        <taxon>Pseudomonadati</taxon>
        <taxon>Pseudomonadota</taxon>
        <taxon>Betaproteobacteria</taxon>
        <taxon>Burkholderiales</taxon>
        <taxon>Oxalobacteraceae</taxon>
        <taxon>Telluria group</taxon>
        <taxon>Pseudoduganella</taxon>
    </lineage>
</organism>
<evidence type="ECO:0000256" key="1">
    <source>
        <dbReference type="ARBA" id="ARBA00022500"/>
    </source>
</evidence>
<gene>
    <name evidence="6" type="ORF">SAMN05216552_104931</name>
</gene>
<dbReference type="EMBL" id="FPBO01000049">
    <property type="protein sequence ID" value="SFV16075.1"/>
    <property type="molecule type" value="Genomic_DNA"/>
</dbReference>
<reference evidence="7" key="1">
    <citation type="submission" date="2016-10" db="EMBL/GenBank/DDBJ databases">
        <authorList>
            <person name="Varghese N."/>
            <person name="Submissions S."/>
        </authorList>
    </citation>
    <scope>NUCLEOTIDE SEQUENCE [LARGE SCALE GENOMIC DNA]</scope>
    <source>
        <strain evidence="7">CGMCC 1.11014</strain>
    </source>
</reference>
<feature type="transmembrane region" description="Helical" evidence="4">
    <location>
        <begin position="183"/>
        <end position="202"/>
    </location>
</feature>
<protein>
    <submittedName>
        <fullName evidence="6">Methyl-accepting chemotaxis protein (MCP) signalling domain-containing protein</fullName>
    </submittedName>
</protein>
<keyword evidence="4" id="KW-1133">Transmembrane helix</keyword>
<dbReference type="Gene3D" id="1.10.287.950">
    <property type="entry name" value="Methyl-accepting chemotaxis protein"/>
    <property type="match status" value="1"/>
</dbReference>
<keyword evidence="3" id="KW-0807">Transducer</keyword>
<proteinExistence type="inferred from homology"/>
<evidence type="ECO:0000313" key="6">
    <source>
        <dbReference type="EMBL" id="SFV16075.1"/>
    </source>
</evidence>
<dbReference type="STRING" id="1035707.SAMN05216552_104931"/>
<keyword evidence="1" id="KW-0145">Chemotaxis</keyword>
<sequence>MLKQMRMETRLHWGLGGIVVMVILLGGLAFANLANMHSNWNSFETVTLARKDAVLDIVSAHGHAVHHFKNYILRGGDNAVKFRGDLADIEKSLAAYQASGAHSSQEQALLGDIATATKDYAGHIANLEAMREKGAGIAELDKAAKGADAAISSASEKLLALNATETRAASAQMRDITETAKRWILSFATIIAVLGCVLAVWISRSLGGIVRDVQHVVAVLAGASQEVSATAGSLSQASSEQAASVEETSASIEEMTASITQNAENARVTDGIATQAAREAAKGGEVVKATAAAMREIAKKVSIIDDIAYQTNLLALNAAIEAARAHEHGRGFAVVAAEVRKLAERSQVAAQEIGQVAANSVHLADEAGLLLDAMVPNIRKTSDLVQEIAAASEEQSSGVRQINGAVGQLSQTTQLNAASSEELAATSEEMSAQADQLAQLMAMFKRYGGETEAPQRKGGKGGKPTLVKGRPVRVAQLAAGGGQLDETQFTKF</sequence>
<evidence type="ECO:0000259" key="5">
    <source>
        <dbReference type="PROSITE" id="PS50111"/>
    </source>
</evidence>
<dbReference type="InterPro" id="IPR051310">
    <property type="entry name" value="MCP_chemotaxis"/>
</dbReference>
<dbReference type="PANTHER" id="PTHR43531:SF11">
    <property type="entry name" value="METHYL-ACCEPTING CHEMOTAXIS PROTEIN 3"/>
    <property type="match status" value="1"/>
</dbReference>
<dbReference type="Pfam" id="PF00015">
    <property type="entry name" value="MCPsignal"/>
    <property type="match status" value="1"/>
</dbReference>
<dbReference type="GO" id="GO:0005886">
    <property type="term" value="C:plasma membrane"/>
    <property type="evidence" value="ECO:0007669"/>
    <property type="project" value="TreeGrafter"/>
</dbReference>
<comment type="similarity">
    <text evidence="2">Belongs to the methyl-accepting chemotaxis (MCP) protein family.</text>
</comment>
<dbReference type="AlphaFoldDB" id="A0A1I7M2F2"/>
<evidence type="ECO:0000256" key="3">
    <source>
        <dbReference type="PROSITE-ProRule" id="PRU00284"/>
    </source>
</evidence>
<dbReference type="GO" id="GO:0007165">
    <property type="term" value="P:signal transduction"/>
    <property type="evidence" value="ECO:0007669"/>
    <property type="project" value="UniProtKB-KW"/>
</dbReference>
<keyword evidence="4" id="KW-0472">Membrane</keyword>
<dbReference type="InterPro" id="IPR004089">
    <property type="entry name" value="MCPsignal_dom"/>
</dbReference>
<feature type="transmembrane region" description="Helical" evidence="4">
    <location>
        <begin position="12"/>
        <end position="34"/>
    </location>
</feature>
<dbReference type="SMART" id="SM00283">
    <property type="entry name" value="MA"/>
    <property type="match status" value="1"/>
</dbReference>
<feature type="domain" description="Methyl-accepting transducer" evidence="5">
    <location>
        <begin position="216"/>
        <end position="431"/>
    </location>
</feature>
<dbReference type="SUPFAM" id="SSF58104">
    <property type="entry name" value="Methyl-accepting chemotaxis protein (MCP) signaling domain"/>
    <property type="match status" value="1"/>
</dbReference>
<evidence type="ECO:0000256" key="2">
    <source>
        <dbReference type="ARBA" id="ARBA00029447"/>
    </source>
</evidence>
<dbReference type="PROSITE" id="PS50111">
    <property type="entry name" value="CHEMOTAXIS_TRANSDUC_2"/>
    <property type="match status" value="1"/>
</dbReference>
<dbReference type="Proteomes" id="UP000199391">
    <property type="component" value="Unassembled WGS sequence"/>
</dbReference>
<dbReference type="GO" id="GO:0004888">
    <property type="term" value="F:transmembrane signaling receptor activity"/>
    <property type="evidence" value="ECO:0007669"/>
    <property type="project" value="TreeGrafter"/>
</dbReference>
<keyword evidence="4" id="KW-0812">Transmembrane</keyword>
<accession>A0A1I7M2F2</accession>
<keyword evidence="7" id="KW-1185">Reference proteome</keyword>
<evidence type="ECO:0000313" key="7">
    <source>
        <dbReference type="Proteomes" id="UP000199391"/>
    </source>
</evidence>
<name>A0A1I7M2F2_9BURK</name>
<dbReference type="GO" id="GO:0006935">
    <property type="term" value="P:chemotaxis"/>
    <property type="evidence" value="ECO:0007669"/>
    <property type="project" value="UniProtKB-KW"/>
</dbReference>
<dbReference type="PANTHER" id="PTHR43531">
    <property type="entry name" value="PROTEIN ICFG"/>
    <property type="match status" value="1"/>
</dbReference>
<evidence type="ECO:0000256" key="4">
    <source>
        <dbReference type="SAM" id="Phobius"/>
    </source>
</evidence>
<dbReference type="RefSeq" id="WP_093560611.1">
    <property type="nucleotide sequence ID" value="NZ_FPBO01000049.1"/>
</dbReference>
<dbReference type="OrthoDB" id="9806477at2"/>